<feature type="transmembrane region" description="Helical" evidence="5">
    <location>
        <begin position="146"/>
        <end position="164"/>
    </location>
</feature>
<feature type="transmembrane region" description="Helical" evidence="5">
    <location>
        <begin position="219"/>
        <end position="241"/>
    </location>
</feature>
<feature type="transmembrane region" description="Helical" evidence="5">
    <location>
        <begin position="312"/>
        <end position="333"/>
    </location>
</feature>
<dbReference type="Gene3D" id="1.20.1420.30">
    <property type="entry name" value="NCX, central ion-binding region"/>
    <property type="match status" value="1"/>
</dbReference>
<evidence type="ECO:0000256" key="2">
    <source>
        <dbReference type="ARBA" id="ARBA00022692"/>
    </source>
</evidence>
<feature type="transmembrane region" description="Helical" evidence="5">
    <location>
        <begin position="72"/>
        <end position="92"/>
    </location>
</feature>
<dbReference type="InterPro" id="IPR004837">
    <property type="entry name" value="NaCa_Exmemb"/>
</dbReference>
<organism evidence="7 8">
    <name type="scientific">Natronomonas salsuginis</name>
    <dbReference type="NCBI Taxonomy" id="2217661"/>
    <lineage>
        <taxon>Archaea</taxon>
        <taxon>Methanobacteriati</taxon>
        <taxon>Methanobacteriota</taxon>
        <taxon>Stenosarchaea group</taxon>
        <taxon>Halobacteria</taxon>
        <taxon>Halobacteriales</taxon>
        <taxon>Natronomonadaceae</taxon>
        <taxon>Natronomonas</taxon>
    </lineage>
</organism>
<dbReference type="AlphaFoldDB" id="A0A4V5ZP41"/>
<reference evidence="7 8" key="1">
    <citation type="submission" date="2019-04" db="EMBL/GenBank/DDBJ databases">
        <title>Natronomonas sp. F20-122 a newhaloarchaeon isolated from a saline saltern of Isla Bacuta, Huelva, Spain.</title>
        <authorList>
            <person name="Duran-Viseras A."/>
            <person name="Sanchez-Porro C."/>
            <person name="Ventosa A."/>
        </authorList>
    </citation>
    <scope>NUCLEOTIDE SEQUENCE [LARGE SCALE GENOMIC DNA]</scope>
    <source>
        <strain evidence="7 8">F20-122</strain>
    </source>
</reference>
<dbReference type="EMBL" id="QKNX01000001">
    <property type="protein sequence ID" value="TKR27553.1"/>
    <property type="molecule type" value="Genomic_DNA"/>
</dbReference>
<feature type="transmembrane region" description="Helical" evidence="5">
    <location>
        <begin position="6"/>
        <end position="25"/>
    </location>
</feature>
<dbReference type="InterPro" id="IPR004481">
    <property type="entry name" value="K/Na/Ca-exchanger"/>
</dbReference>
<sequence>MASVPLLLGLGLVGTIVVWIGSSGLERGSGVLARHYGLPRLVQGAILAAVGSSAPEIASTIIATLRYGEFELGVGVIVGSAVFNILVIPALSALLADGPLDTGRDVVYKEAQFYMLSVAALFLIFALAVIYYPIEGAGLRGNVTRPLALSLLLLYALYVFVQYLDVSDANAPSTTLDRRSLLVEWGVMLGGVALIIVGVEALVFSAIGLGDAFGTPSFLWGLTVVAAATSLPDALISVAAARIDEPAVSLGNVLGSNVFDLLVAIPAGVILAGATPVSFTAAVPMMAFLVVATIILFAFARTGMEISNHEAGTMLVLYGAFVGWLLLESIGAVDVI</sequence>
<feature type="transmembrane region" description="Helical" evidence="5">
    <location>
        <begin position="279"/>
        <end position="300"/>
    </location>
</feature>
<dbReference type="GO" id="GO:0005262">
    <property type="term" value="F:calcium channel activity"/>
    <property type="evidence" value="ECO:0007669"/>
    <property type="project" value="TreeGrafter"/>
</dbReference>
<protein>
    <submittedName>
        <fullName evidence="7">Sodium:calcium antiporter</fullName>
    </submittedName>
</protein>
<comment type="subcellular location">
    <subcellularLocation>
        <location evidence="1">Membrane</location>
        <topology evidence="1">Multi-pass membrane protein</topology>
    </subcellularLocation>
</comment>
<dbReference type="RefSeq" id="WP_137274816.1">
    <property type="nucleotide sequence ID" value="NZ_QKNX01000001.1"/>
</dbReference>
<evidence type="ECO:0000313" key="8">
    <source>
        <dbReference type="Proteomes" id="UP000308037"/>
    </source>
</evidence>
<dbReference type="GO" id="GO:0005886">
    <property type="term" value="C:plasma membrane"/>
    <property type="evidence" value="ECO:0007669"/>
    <property type="project" value="TreeGrafter"/>
</dbReference>
<dbReference type="GO" id="GO:0008273">
    <property type="term" value="F:calcium, potassium:sodium antiporter activity"/>
    <property type="evidence" value="ECO:0007669"/>
    <property type="project" value="TreeGrafter"/>
</dbReference>
<dbReference type="InterPro" id="IPR044880">
    <property type="entry name" value="NCX_ion-bd_dom_sf"/>
</dbReference>
<feature type="domain" description="Sodium/calcium exchanger membrane region" evidence="6">
    <location>
        <begin position="185"/>
        <end position="326"/>
    </location>
</feature>
<dbReference type="Proteomes" id="UP000308037">
    <property type="component" value="Unassembled WGS sequence"/>
</dbReference>
<keyword evidence="8" id="KW-1185">Reference proteome</keyword>
<evidence type="ECO:0000256" key="3">
    <source>
        <dbReference type="ARBA" id="ARBA00022989"/>
    </source>
</evidence>
<dbReference type="PANTHER" id="PTHR10846:SF8">
    <property type="entry name" value="INNER MEMBRANE PROTEIN YRBG"/>
    <property type="match status" value="1"/>
</dbReference>
<dbReference type="Pfam" id="PF01699">
    <property type="entry name" value="Na_Ca_ex"/>
    <property type="match status" value="2"/>
</dbReference>
<evidence type="ECO:0000256" key="5">
    <source>
        <dbReference type="SAM" id="Phobius"/>
    </source>
</evidence>
<keyword evidence="2 5" id="KW-0812">Transmembrane</keyword>
<evidence type="ECO:0000256" key="4">
    <source>
        <dbReference type="ARBA" id="ARBA00023136"/>
    </source>
</evidence>
<evidence type="ECO:0000259" key="6">
    <source>
        <dbReference type="Pfam" id="PF01699"/>
    </source>
</evidence>
<evidence type="ECO:0000256" key="1">
    <source>
        <dbReference type="ARBA" id="ARBA00004141"/>
    </source>
</evidence>
<dbReference type="OrthoDB" id="204563at2157"/>
<dbReference type="PANTHER" id="PTHR10846">
    <property type="entry name" value="SODIUM/POTASSIUM/CALCIUM EXCHANGER"/>
    <property type="match status" value="1"/>
</dbReference>
<feature type="transmembrane region" description="Helical" evidence="5">
    <location>
        <begin position="185"/>
        <end position="207"/>
    </location>
</feature>
<feature type="domain" description="Sodium/calcium exchanger membrane region" evidence="6">
    <location>
        <begin position="8"/>
        <end position="163"/>
    </location>
</feature>
<dbReference type="GO" id="GO:0006874">
    <property type="term" value="P:intracellular calcium ion homeostasis"/>
    <property type="evidence" value="ECO:0007669"/>
    <property type="project" value="TreeGrafter"/>
</dbReference>
<accession>A0A4V5ZP41</accession>
<proteinExistence type="predicted"/>
<feature type="transmembrane region" description="Helical" evidence="5">
    <location>
        <begin position="253"/>
        <end position="273"/>
    </location>
</feature>
<evidence type="ECO:0000313" key="7">
    <source>
        <dbReference type="EMBL" id="TKR27553.1"/>
    </source>
</evidence>
<gene>
    <name evidence="7" type="ORF">DM868_00185</name>
</gene>
<feature type="transmembrane region" description="Helical" evidence="5">
    <location>
        <begin position="45"/>
        <end position="66"/>
    </location>
</feature>
<name>A0A4V5ZP41_9EURY</name>
<keyword evidence="4 5" id="KW-0472">Membrane</keyword>
<keyword evidence="3 5" id="KW-1133">Transmembrane helix</keyword>
<feature type="transmembrane region" description="Helical" evidence="5">
    <location>
        <begin position="113"/>
        <end position="134"/>
    </location>
</feature>
<comment type="caution">
    <text evidence="7">The sequence shown here is derived from an EMBL/GenBank/DDBJ whole genome shotgun (WGS) entry which is preliminary data.</text>
</comment>